<dbReference type="Pfam" id="PF00106">
    <property type="entry name" value="adh_short"/>
    <property type="match status" value="1"/>
</dbReference>
<proteinExistence type="inferred from homology"/>
<evidence type="ECO:0000256" key="3">
    <source>
        <dbReference type="RuleBase" id="RU000363"/>
    </source>
</evidence>
<comment type="caution">
    <text evidence="4">The sequence shown here is derived from an EMBL/GenBank/DDBJ whole genome shotgun (WGS) entry which is preliminary data.</text>
</comment>
<sequence>MSSTIDRPDLTQLQAESAAATATSDQLATQFHDNMVGKSVLITGVSPSGLGAEAARVVAAHSPKLLILASRSPAAIEEVIANLKADASFDATKTAIEPLKLDLASQESVRAAVASLTTSHPDLVLDVIINNAGIMMLPSYEGVPDASGKNIEKQFGTNHIGHFLLTNLLAPALLRSKAKGGARVVSVASRGYLGSPVKALDDASLLDDTEANRKAYDSFAAYAQSKTANLLFTVGLSQKLAGKGVVAYSVDPGAVGTTSLSRSVPMEVQKAMGWRLEDGSLNPVAPFISAAQSVASYIKAAYDPELLSQSGATITSAAVDTGILDYAKDPELAAKLWTLSEKLVGEKFEY</sequence>
<evidence type="ECO:0000256" key="1">
    <source>
        <dbReference type="ARBA" id="ARBA00006484"/>
    </source>
</evidence>
<dbReference type="PRINTS" id="PR00081">
    <property type="entry name" value="GDHRDH"/>
</dbReference>
<keyword evidence="2" id="KW-0560">Oxidoreductase</keyword>
<evidence type="ECO:0000313" key="4">
    <source>
        <dbReference type="EMBL" id="KAL1900611.1"/>
    </source>
</evidence>
<name>A0ABR3ZKM9_9PEZI</name>
<accession>A0ABR3ZKM9</accession>
<evidence type="ECO:0000256" key="2">
    <source>
        <dbReference type="ARBA" id="ARBA00023002"/>
    </source>
</evidence>
<evidence type="ECO:0008006" key="6">
    <source>
        <dbReference type="Google" id="ProtNLM"/>
    </source>
</evidence>
<evidence type="ECO:0000313" key="5">
    <source>
        <dbReference type="Proteomes" id="UP001583186"/>
    </source>
</evidence>
<dbReference type="InterPro" id="IPR002347">
    <property type="entry name" value="SDR_fam"/>
</dbReference>
<dbReference type="SUPFAM" id="SSF51735">
    <property type="entry name" value="NAD(P)-binding Rossmann-fold domains"/>
    <property type="match status" value="1"/>
</dbReference>
<comment type="similarity">
    <text evidence="1 3">Belongs to the short-chain dehydrogenases/reductases (SDR) family.</text>
</comment>
<dbReference type="PANTHER" id="PTHR24320:SF283">
    <property type="entry name" value="RETINOL DEHYDROGENASE 11"/>
    <property type="match status" value="1"/>
</dbReference>
<dbReference type="InterPro" id="IPR036291">
    <property type="entry name" value="NAD(P)-bd_dom_sf"/>
</dbReference>
<reference evidence="4 5" key="1">
    <citation type="journal article" date="2024" name="IMA Fungus">
        <title>IMA Genome - F19 : A genome assembly and annotation guide to empower mycologists, including annotated draft genome sequences of Ceratocystis pirilliformis, Diaporthe australafricana, Fusarium ophioides, Paecilomyces lecythidis, and Sporothrix stenoceras.</title>
        <authorList>
            <person name="Aylward J."/>
            <person name="Wilson A.M."/>
            <person name="Visagie C.M."/>
            <person name="Spraker J."/>
            <person name="Barnes I."/>
            <person name="Buitendag C."/>
            <person name="Ceriani C."/>
            <person name="Del Mar Angel L."/>
            <person name="du Plessis D."/>
            <person name="Fuchs T."/>
            <person name="Gasser K."/>
            <person name="Kramer D."/>
            <person name="Li W."/>
            <person name="Munsamy K."/>
            <person name="Piso A."/>
            <person name="Price J.L."/>
            <person name="Sonnekus B."/>
            <person name="Thomas C."/>
            <person name="van der Nest A."/>
            <person name="van Dijk A."/>
            <person name="van Heerden A."/>
            <person name="van Vuuren N."/>
            <person name="Yilmaz N."/>
            <person name="Duong T.A."/>
            <person name="van der Merwe N.A."/>
            <person name="Wingfield M.J."/>
            <person name="Wingfield B.D."/>
        </authorList>
    </citation>
    <scope>NUCLEOTIDE SEQUENCE [LARGE SCALE GENOMIC DNA]</scope>
    <source>
        <strain evidence="4 5">CMW 5346</strain>
    </source>
</reference>
<dbReference type="PRINTS" id="PR00080">
    <property type="entry name" value="SDRFAMILY"/>
</dbReference>
<protein>
    <recommendedName>
        <fullName evidence="6">Short-chain dehydrogenase</fullName>
    </recommendedName>
</protein>
<organism evidence="4 5">
    <name type="scientific">Sporothrix stenoceras</name>
    <dbReference type="NCBI Taxonomy" id="5173"/>
    <lineage>
        <taxon>Eukaryota</taxon>
        <taxon>Fungi</taxon>
        <taxon>Dikarya</taxon>
        <taxon>Ascomycota</taxon>
        <taxon>Pezizomycotina</taxon>
        <taxon>Sordariomycetes</taxon>
        <taxon>Sordariomycetidae</taxon>
        <taxon>Ophiostomatales</taxon>
        <taxon>Ophiostomataceae</taxon>
        <taxon>Sporothrix</taxon>
    </lineage>
</organism>
<dbReference type="Gene3D" id="3.40.50.720">
    <property type="entry name" value="NAD(P)-binding Rossmann-like Domain"/>
    <property type="match status" value="1"/>
</dbReference>
<dbReference type="Proteomes" id="UP001583186">
    <property type="component" value="Unassembled WGS sequence"/>
</dbReference>
<keyword evidence="5" id="KW-1185">Reference proteome</keyword>
<gene>
    <name evidence="4" type="ORF">Sste5346_002334</name>
</gene>
<dbReference type="PANTHER" id="PTHR24320">
    <property type="entry name" value="RETINOL DEHYDROGENASE"/>
    <property type="match status" value="1"/>
</dbReference>
<dbReference type="EMBL" id="JAWCUI010000009">
    <property type="protein sequence ID" value="KAL1900611.1"/>
    <property type="molecule type" value="Genomic_DNA"/>
</dbReference>